<dbReference type="Pfam" id="PF00970">
    <property type="entry name" value="FAD_binding_6"/>
    <property type="match status" value="1"/>
</dbReference>
<dbReference type="GO" id="GO:0009055">
    <property type="term" value="F:electron transfer activity"/>
    <property type="evidence" value="ECO:0007669"/>
    <property type="project" value="UniProtKB-UniRule"/>
</dbReference>
<evidence type="ECO:0000256" key="10">
    <source>
        <dbReference type="ARBA" id="ARBA00022982"/>
    </source>
</evidence>
<keyword evidence="6 15" id="KW-0001">2Fe-2S</keyword>
<dbReference type="PIRSF" id="PIRSF006816">
    <property type="entry name" value="Cyc3_hyd_g"/>
    <property type="match status" value="1"/>
</dbReference>
<accession>X0PTL3</accession>
<comment type="cofactor">
    <cofactor evidence="17">
        <name>[2Fe-2S] cluster</name>
        <dbReference type="ChEBI" id="CHEBI:190135"/>
    </cofactor>
    <text evidence="17">Binds 1 [2Fe-2S] cluster per subunit.</text>
</comment>
<dbReference type="GO" id="GO:0051537">
    <property type="term" value="F:2 iron, 2 sulfur cluster binding"/>
    <property type="evidence" value="ECO:0007669"/>
    <property type="project" value="UniProtKB-KW"/>
</dbReference>
<evidence type="ECO:0000259" key="18">
    <source>
        <dbReference type="PROSITE" id="PS51384"/>
    </source>
</evidence>
<dbReference type="PATRIC" id="fig|1423734.3.peg.2417"/>
<dbReference type="PANTHER" id="PTHR43513">
    <property type="entry name" value="DIHYDROOROTATE DEHYDROGENASE B (NAD(+)), ELECTRON TRANSFER SUBUNIT"/>
    <property type="match status" value="1"/>
</dbReference>
<comment type="subunit">
    <text evidence="3 15">Heterotetramer of 2 PyrK and 2 PyrD type B subunits.</text>
</comment>
<sequence>MIKDYTLTVTNQIEVADTIYELTLAGAITKDPIAAGQFVNVKIPNPAYILRRPFGIAEVNVAQGYIKLIYRVVGDGTQILAQLSKGATLNVLGPLGHGFPSEFLNQNADVLIIGGGTGLPPLYELSRRLYHEGHHLDIALGFPNKQRIFYEAKMSQFGHTMVSTDDGSYGLQGTIIDLIDQNFTDKSYQAIYACGPRGLELAVSAHFKGHPHAYISAEARMACGIGICNACVLHTTADTSGATNKKVCTDGPVFHINEVVL</sequence>
<dbReference type="STRING" id="1423734.FC83_GL002383"/>
<keyword evidence="4 15" id="KW-0813">Transport</keyword>
<organism evidence="19 20">
    <name type="scientific">Agrilactobacillus composti DSM 18527 = JCM 14202</name>
    <dbReference type="NCBI Taxonomy" id="1423734"/>
    <lineage>
        <taxon>Bacteria</taxon>
        <taxon>Bacillati</taxon>
        <taxon>Bacillota</taxon>
        <taxon>Bacilli</taxon>
        <taxon>Lactobacillales</taxon>
        <taxon>Lactobacillaceae</taxon>
        <taxon>Agrilactobacillus</taxon>
    </lineage>
</organism>
<feature type="binding site" evidence="15 16">
    <location>
        <begin position="76"/>
        <end position="77"/>
    </location>
    <ligand>
        <name>FAD</name>
        <dbReference type="ChEBI" id="CHEBI:57692"/>
    </ligand>
</feature>
<comment type="caution">
    <text evidence="15">Lacks conserved residue(s) required for the propagation of feature annotation.</text>
</comment>
<evidence type="ECO:0000256" key="7">
    <source>
        <dbReference type="ARBA" id="ARBA00022723"/>
    </source>
</evidence>
<dbReference type="RefSeq" id="WP_035455236.1">
    <property type="nucleotide sequence ID" value="NZ_AZGA01000002.1"/>
</dbReference>
<evidence type="ECO:0000256" key="4">
    <source>
        <dbReference type="ARBA" id="ARBA00022448"/>
    </source>
</evidence>
<dbReference type="eggNOG" id="COG0543">
    <property type="taxonomic scope" value="Bacteria"/>
</dbReference>
<evidence type="ECO:0000256" key="3">
    <source>
        <dbReference type="ARBA" id="ARBA00011669"/>
    </source>
</evidence>
<evidence type="ECO:0000256" key="6">
    <source>
        <dbReference type="ARBA" id="ARBA00022714"/>
    </source>
</evidence>
<comment type="cofactor">
    <cofactor evidence="15 16">
        <name>FAD</name>
        <dbReference type="ChEBI" id="CHEBI:57692"/>
    </cofactor>
    <text evidence="15 16">Binds 1 FAD per subunit.</text>
</comment>
<comment type="function">
    <text evidence="15">Responsible for channeling the electrons from the oxidation of dihydroorotate from the FMN redox center in the PyrD type B subunit to the ultimate electron acceptor NAD(+).</text>
</comment>
<evidence type="ECO:0000256" key="12">
    <source>
        <dbReference type="ARBA" id="ARBA00023014"/>
    </source>
</evidence>
<keyword evidence="9 15" id="KW-0665">Pyrimidine biosynthesis</keyword>
<dbReference type="HAMAP" id="MF_01211">
    <property type="entry name" value="DHODB_Fe_S_bind"/>
    <property type="match status" value="1"/>
</dbReference>
<dbReference type="PRINTS" id="PR00410">
    <property type="entry name" value="PHEHYDRXLASE"/>
</dbReference>
<feature type="binding site" evidence="15 17">
    <location>
        <position position="223"/>
    </location>
    <ligand>
        <name>[2Fe-2S] cluster</name>
        <dbReference type="ChEBI" id="CHEBI:190135"/>
    </ligand>
</feature>
<dbReference type="EMBL" id="AZGA01000002">
    <property type="protein sequence ID" value="KRM36511.1"/>
    <property type="molecule type" value="Genomic_DNA"/>
</dbReference>
<dbReference type="GO" id="GO:0016491">
    <property type="term" value="F:oxidoreductase activity"/>
    <property type="evidence" value="ECO:0007669"/>
    <property type="project" value="InterPro"/>
</dbReference>
<dbReference type="InterPro" id="IPR012165">
    <property type="entry name" value="Cyt_c3_hydrogenase_gsu"/>
</dbReference>
<evidence type="ECO:0000313" key="19">
    <source>
        <dbReference type="EMBL" id="KRM36511.1"/>
    </source>
</evidence>
<dbReference type="OrthoDB" id="9778346at2"/>
<keyword evidence="8 15" id="KW-0274">FAD</keyword>
<dbReference type="SUPFAM" id="SSF52343">
    <property type="entry name" value="Ferredoxin reductase-like, C-terminal NADP-linked domain"/>
    <property type="match status" value="1"/>
</dbReference>
<evidence type="ECO:0000256" key="1">
    <source>
        <dbReference type="ARBA" id="ARBA00004715"/>
    </source>
</evidence>
<comment type="caution">
    <text evidence="19">The sequence shown here is derived from an EMBL/GenBank/DDBJ whole genome shotgun (WGS) entry which is preliminary data.</text>
</comment>
<dbReference type="InterPro" id="IPR017938">
    <property type="entry name" value="Riboflavin_synthase-like_b-brl"/>
</dbReference>
<dbReference type="GO" id="GO:0046872">
    <property type="term" value="F:metal ion binding"/>
    <property type="evidence" value="ECO:0007669"/>
    <property type="project" value="UniProtKB-KW"/>
</dbReference>
<dbReference type="Gene3D" id="2.40.30.10">
    <property type="entry name" value="Translation factors"/>
    <property type="match status" value="1"/>
</dbReference>
<dbReference type="InterPro" id="IPR023455">
    <property type="entry name" value="Dihydroorotate_DHASE_ETsu"/>
</dbReference>
<keyword evidence="20" id="KW-1185">Reference proteome</keyword>
<feature type="binding site" evidence="15 17">
    <location>
        <position position="248"/>
    </location>
    <ligand>
        <name>[2Fe-2S] cluster</name>
        <dbReference type="ChEBI" id="CHEBI:190135"/>
    </ligand>
</feature>
<feature type="binding site" evidence="15 17">
    <location>
        <position position="231"/>
    </location>
    <ligand>
        <name>[2Fe-2S] cluster</name>
        <dbReference type="ChEBI" id="CHEBI:190135"/>
    </ligand>
</feature>
<dbReference type="InterPro" id="IPR008333">
    <property type="entry name" value="Cbr1-like_FAD-bd_dom"/>
</dbReference>
<feature type="binding site" evidence="15 16">
    <location>
        <begin position="69"/>
        <end position="71"/>
    </location>
    <ligand>
        <name>FAD</name>
        <dbReference type="ChEBI" id="CHEBI:57692"/>
    </ligand>
</feature>
<comment type="cofactor">
    <cofactor evidence="15">
        <name>[2Fe-2S] cluster</name>
        <dbReference type="ChEBI" id="CHEBI:190135"/>
    </cofactor>
    <text evidence="15">Binds 1 [2Fe-2S] cluster per subunit.</text>
</comment>
<evidence type="ECO:0000256" key="8">
    <source>
        <dbReference type="ARBA" id="ARBA00022827"/>
    </source>
</evidence>
<name>X0PTL3_9LACO</name>
<dbReference type="InterPro" id="IPR001433">
    <property type="entry name" value="OxRdtase_FAD/NAD-bd"/>
</dbReference>
<evidence type="ECO:0000256" key="2">
    <source>
        <dbReference type="ARBA" id="ARBA00006422"/>
    </source>
</evidence>
<keyword evidence="10 15" id="KW-0249">Electron transport</keyword>
<proteinExistence type="inferred from homology"/>
<gene>
    <name evidence="15" type="primary">pyrK</name>
    <name evidence="19" type="ORF">FC83_GL002383</name>
</gene>
<keyword evidence="11 15" id="KW-0408">Iron</keyword>
<dbReference type="InterPro" id="IPR037117">
    <property type="entry name" value="Dihydroorotate_DH_ele_sf"/>
</dbReference>
<evidence type="ECO:0000256" key="5">
    <source>
        <dbReference type="ARBA" id="ARBA00022630"/>
    </source>
</evidence>
<dbReference type="Proteomes" id="UP000051236">
    <property type="component" value="Unassembled WGS sequence"/>
</dbReference>
<dbReference type="FunFam" id="2.10.240.10:FF:000001">
    <property type="entry name" value="Dihydroorotate dehydrogenase B (NAD(+)), electron transfer subunit"/>
    <property type="match status" value="1"/>
</dbReference>
<feature type="domain" description="FAD-binding FR-type" evidence="18">
    <location>
        <begin position="2"/>
        <end position="101"/>
    </location>
</feature>
<protein>
    <recommendedName>
        <fullName evidence="13 15">Dihydroorotate dehydrogenase B (NAD(+)), electron transfer subunit</fullName>
    </recommendedName>
    <alternativeName>
        <fullName evidence="14 15">Dihydroorotate oxidase B, electron transfer subunit</fullName>
    </alternativeName>
</protein>
<dbReference type="InterPro" id="IPR017927">
    <property type="entry name" value="FAD-bd_FR_type"/>
</dbReference>
<evidence type="ECO:0000256" key="9">
    <source>
        <dbReference type="ARBA" id="ARBA00022975"/>
    </source>
</evidence>
<dbReference type="CDD" id="cd06218">
    <property type="entry name" value="DHOD_e_trans"/>
    <property type="match status" value="1"/>
</dbReference>
<evidence type="ECO:0000256" key="13">
    <source>
        <dbReference type="ARBA" id="ARBA00069792"/>
    </source>
</evidence>
<evidence type="ECO:0000313" key="20">
    <source>
        <dbReference type="Proteomes" id="UP000051236"/>
    </source>
</evidence>
<keyword evidence="12 15" id="KW-0411">Iron-sulfur</keyword>
<evidence type="ECO:0000256" key="11">
    <source>
        <dbReference type="ARBA" id="ARBA00023004"/>
    </source>
</evidence>
<dbReference type="AlphaFoldDB" id="X0PTL3"/>
<dbReference type="GO" id="GO:0050660">
    <property type="term" value="F:flavin adenine dinucleotide binding"/>
    <property type="evidence" value="ECO:0007669"/>
    <property type="project" value="InterPro"/>
</dbReference>
<reference evidence="19 20" key="1">
    <citation type="journal article" date="2015" name="Genome Announc.">
        <title>Expanding the biotechnology potential of lactobacilli through comparative genomics of 213 strains and associated genera.</title>
        <authorList>
            <person name="Sun Z."/>
            <person name="Harris H.M."/>
            <person name="McCann A."/>
            <person name="Guo C."/>
            <person name="Argimon S."/>
            <person name="Zhang W."/>
            <person name="Yang X."/>
            <person name="Jeffery I.B."/>
            <person name="Cooney J.C."/>
            <person name="Kagawa T.F."/>
            <person name="Liu W."/>
            <person name="Song Y."/>
            <person name="Salvetti E."/>
            <person name="Wrobel A."/>
            <person name="Rasinkangas P."/>
            <person name="Parkhill J."/>
            <person name="Rea M.C."/>
            <person name="O'Sullivan O."/>
            <person name="Ritari J."/>
            <person name="Douillard F.P."/>
            <person name="Paul Ross R."/>
            <person name="Yang R."/>
            <person name="Briner A.E."/>
            <person name="Felis G.E."/>
            <person name="de Vos W.M."/>
            <person name="Barrangou R."/>
            <person name="Klaenhammer T.R."/>
            <person name="Caufield P.W."/>
            <person name="Cui Y."/>
            <person name="Zhang H."/>
            <person name="O'Toole P.W."/>
        </authorList>
    </citation>
    <scope>NUCLEOTIDE SEQUENCE [LARGE SCALE GENOMIC DNA]</scope>
    <source>
        <strain evidence="19 20">DSM 18527</strain>
    </source>
</reference>
<comment type="pathway">
    <text evidence="1 15">Pyrimidine metabolism; UMP biosynthesis via de novo pathway; orotate from (S)-dihydroorotate (NAD(+) route): step 1/1.</text>
</comment>
<dbReference type="InterPro" id="IPR039261">
    <property type="entry name" value="FNR_nucleotide-bd"/>
</dbReference>
<dbReference type="SUPFAM" id="SSF63380">
    <property type="entry name" value="Riboflavin synthase domain-like"/>
    <property type="match status" value="1"/>
</dbReference>
<feature type="binding site" evidence="15 17">
    <location>
        <position position="228"/>
    </location>
    <ligand>
        <name>[2Fe-2S] cluster</name>
        <dbReference type="ChEBI" id="CHEBI:190135"/>
    </ligand>
</feature>
<comment type="similarity">
    <text evidence="2 15">Belongs to the PyrK family.</text>
</comment>
<dbReference type="InterPro" id="IPR019480">
    <property type="entry name" value="Dihydroorotate_DH_Fe-S-bd"/>
</dbReference>
<dbReference type="Pfam" id="PF10418">
    <property type="entry name" value="DHODB_Fe-S_bind"/>
    <property type="match status" value="1"/>
</dbReference>
<dbReference type="Gene3D" id="3.40.50.80">
    <property type="entry name" value="Nucleotide-binding domain of ferredoxin-NADP reductase (FNR) module"/>
    <property type="match status" value="1"/>
</dbReference>
<dbReference type="PROSITE" id="PS51384">
    <property type="entry name" value="FAD_FR"/>
    <property type="match status" value="1"/>
</dbReference>
<keyword evidence="5 15" id="KW-0285">Flavoprotein</keyword>
<evidence type="ECO:0000256" key="16">
    <source>
        <dbReference type="PIRSR" id="PIRSR006816-1"/>
    </source>
</evidence>
<keyword evidence="7 15" id="KW-0479">Metal-binding</keyword>
<evidence type="ECO:0000256" key="17">
    <source>
        <dbReference type="PIRSR" id="PIRSR006816-2"/>
    </source>
</evidence>
<dbReference type="UniPathway" id="UPA00070">
    <property type="reaction ID" value="UER00945"/>
</dbReference>
<evidence type="ECO:0000256" key="15">
    <source>
        <dbReference type="HAMAP-Rule" id="MF_01211"/>
    </source>
</evidence>
<dbReference type="GO" id="GO:0044205">
    <property type="term" value="P:'de novo' UMP biosynthetic process"/>
    <property type="evidence" value="ECO:0007669"/>
    <property type="project" value="UniProtKB-UniRule"/>
</dbReference>
<dbReference type="Pfam" id="PF00175">
    <property type="entry name" value="NAD_binding_1"/>
    <property type="match status" value="1"/>
</dbReference>
<dbReference type="InterPro" id="IPR050353">
    <property type="entry name" value="PyrK_electron_transfer"/>
</dbReference>
<evidence type="ECO:0000256" key="14">
    <source>
        <dbReference type="ARBA" id="ARBA00082223"/>
    </source>
</evidence>
<dbReference type="PANTHER" id="PTHR43513:SF3">
    <property type="entry name" value="DIHYDROOROTATE DEHYDROGENASE B (NAD(+)), ELECTRON TRANSFER SUBUNIT-RELATED"/>
    <property type="match status" value="1"/>
</dbReference>
<dbReference type="Gene3D" id="2.10.240.10">
    <property type="entry name" value="Dihydroorotate dehydrogenase, electron transfer subunit"/>
    <property type="match status" value="1"/>
</dbReference>